<feature type="compositionally biased region" description="Low complexity" evidence="5">
    <location>
        <begin position="201"/>
        <end position="212"/>
    </location>
</feature>
<feature type="compositionally biased region" description="Pro residues" evidence="5">
    <location>
        <begin position="342"/>
        <end position="370"/>
    </location>
</feature>
<dbReference type="CDD" id="cd12643">
    <property type="entry name" value="RRM_CFIm68"/>
    <property type="match status" value="1"/>
</dbReference>
<reference evidence="7" key="1">
    <citation type="journal article" date="2023" name="IScience">
        <title>Live-bearing cockroach genome reveals convergent evolutionary mechanisms linked to viviparity in insects and beyond.</title>
        <authorList>
            <person name="Fouks B."/>
            <person name="Harrison M.C."/>
            <person name="Mikhailova A.A."/>
            <person name="Marchal E."/>
            <person name="English S."/>
            <person name="Carruthers M."/>
            <person name="Jennings E.C."/>
            <person name="Chiamaka E.L."/>
            <person name="Frigard R.A."/>
            <person name="Pippel M."/>
            <person name="Attardo G.M."/>
            <person name="Benoit J.B."/>
            <person name="Bornberg-Bauer E."/>
            <person name="Tobe S.S."/>
        </authorList>
    </citation>
    <scope>NUCLEOTIDE SEQUENCE</scope>
    <source>
        <strain evidence="7">Stay&amp;Tobe</strain>
    </source>
</reference>
<protein>
    <recommendedName>
        <fullName evidence="2">Cleavage and polyadenylation specificity factor subunit 6</fullName>
    </recommendedName>
</protein>
<evidence type="ECO:0000259" key="6">
    <source>
        <dbReference type="PROSITE" id="PS50102"/>
    </source>
</evidence>
<comment type="similarity">
    <text evidence="1">Belongs to the RRM CPSF6/7 family.</text>
</comment>
<feature type="compositionally biased region" description="Pro residues" evidence="5">
    <location>
        <begin position="184"/>
        <end position="194"/>
    </location>
</feature>
<dbReference type="Pfam" id="PF00076">
    <property type="entry name" value="RRM_1"/>
    <property type="match status" value="1"/>
</dbReference>
<organism evidence="7 8">
    <name type="scientific">Diploptera punctata</name>
    <name type="common">Pacific beetle cockroach</name>
    <dbReference type="NCBI Taxonomy" id="6984"/>
    <lineage>
        <taxon>Eukaryota</taxon>
        <taxon>Metazoa</taxon>
        <taxon>Ecdysozoa</taxon>
        <taxon>Arthropoda</taxon>
        <taxon>Hexapoda</taxon>
        <taxon>Insecta</taxon>
        <taxon>Pterygota</taxon>
        <taxon>Neoptera</taxon>
        <taxon>Polyneoptera</taxon>
        <taxon>Dictyoptera</taxon>
        <taxon>Blattodea</taxon>
        <taxon>Blaberoidea</taxon>
        <taxon>Blaberidae</taxon>
        <taxon>Diplopterinae</taxon>
        <taxon>Diploptera</taxon>
    </lineage>
</organism>
<evidence type="ECO:0000256" key="3">
    <source>
        <dbReference type="ARBA" id="ARBA00022884"/>
    </source>
</evidence>
<feature type="compositionally biased region" description="Pro residues" evidence="5">
    <location>
        <begin position="51"/>
        <end position="60"/>
    </location>
</feature>
<feature type="domain" description="RRM" evidence="6">
    <location>
        <begin position="90"/>
        <end position="170"/>
    </location>
</feature>
<evidence type="ECO:0000313" key="8">
    <source>
        <dbReference type="Proteomes" id="UP001233999"/>
    </source>
</evidence>
<dbReference type="InterPro" id="IPR000504">
    <property type="entry name" value="RRM_dom"/>
</dbReference>
<reference evidence="7" key="2">
    <citation type="submission" date="2023-05" db="EMBL/GenBank/DDBJ databases">
        <authorList>
            <person name="Fouks B."/>
        </authorList>
    </citation>
    <scope>NUCLEOTIDE SEQUENCE</scope>
    <source>
        <strain evidence="7">Stay&amp;Tobe</strain>
        <tissue evidence="7">Testes</tissue>
    </source>
</reference>
<feature type="compositionally biased region" description="Pro residues" evidence="5">
    <location>
        <begin position="213"/>
        <end position="232"/>
    </location>
</feature>
<accession>A0AAD8A2X3</accession>
<dbReference type="EMBL" id="JASPKZ010003860">
    <property type="protein sequence ID" value="KAJ9591680.1"/>
    <property type="molecule type" value="Genomic_DNA"/>
</dbReference>
<feature type="compositionally biased region" description="Polar residues" evidence="5">
    <location>
        <begin position="66"/>
        <end position="82"/>
    </location>
</feature>
<feature type="region of interest" description="Disordered" evidence="5">
    <location>
        <begin position="29"/>
        <end position="82"/>
    </location>
</feature>
<dbReference type="PANTHER" id="PTHR23204">
    <property type="entry name" value="CLEAVAGE AND POLYADENYLATION SPECIFIC FACTOR"/>
    <property type="match status" value="1"/>
</dbReference>
<feature type="compositionally biased region" description="Pro residues" evidence="5">
    <location>
        <begin position="241"/>
        <end position="256"/>
    </location>
</feature>
<evidence type="ECO:0000313" key="7">
    <source>
        <dbReference type="EMBL" id="KAJ9591680.1"/>
    </source>
</evidence>
<dbReference type="InterPro" id="IPR012677">
    <property type="entry name" value="Nucleotide-bd_a/b_plait_sf"/>
</dbReference>
<dbReference type="GO" id="GO:0006397">
    <property type="term" value="P:mRNA processing"/>
    <property type="evidence" value="ECO:0007669"/>
    <property type="project" value="UniProtKB-KW"/>
</dbReference>
<feature type="non-terminal residue" evidence="7">
    <location>
        <position position="396"/>
    </location>
</feature>
<keyword evidence="3 4" id="KW-0694">RNA-binding</keyword>
<comment type="caution">
    <text evidence="7">The sequence shown here is derived from an EMBL/GenBank/DDBJ whole genome shotgun (WGS) entry which is preliminary data.</text>
</comment>
<keyword evidence="8" id="KW-1185">Reference proteome</keyword>
<evidence type="ECO:0000256" key="2">
    <source>
        <dbReference type="ARBA" id="ARBA00016259"/>
    </source>
</evidence>
<gene>
    <name evidence="7" type="ORF">L9F63_001767</name>
</gene>
<evidence type="ECO:0000256" key="4">
    <source>
        <dbReference type="PROSITE-ProRule" id="PRU00176"/>
    </source>
</evidence>
<evidence type="ECO:0000256" key="1">
    <source>
        <dbReference type="ARBA" id="ARBA00006265"/>
    </source>
</evidence>
<dbReference type="SMART" id="SM00360">
    <property type="entry name" value="RRM"/>
    <property type="match status" value="1"/>
</dbReference>
<dbReference type="Proteomes" id="UP001233999">
    <property type="component" value="Unassembled WGS sequence"/>
</dbReference>
<feature type="compositionally biased region" description="Pro residues" evidence="5">
    <location>
        <begin position="268"/>
        <end position="334"/>
    </location>
</feature>
<dbReference type="InterPro" id="IPR035979">
    <property type="entry name" value="RBD_domain_sf"/>
</dbReference>
<dbReference type="GO" id="GO:0003723">
    <property type="term" value="F:RNA binding"/>
    <property type="evidence" value="ECO:0007669"/>
    <property type="project" value="UniProtKB-UniRule"/>
</dbReference>
<feature type="compositionally biased region" description="Low complexity" evidence="5">
    <location>
        <begin position="257"/>
        <end position="267"/>
    </location>
</feature>
<dbReference type="AlphaFoldDB" id="A0AAD8A2X3"/>
<name>A0AAD8A2X3_DIPPU</name>
<dbReference type="Gene3D" id="3.30.70.330">
    <property type="match status" value="1"/>
</dbReference>
<dbReference type="SUPFAM" id="SSF54928">
    <property type="entry name" value="RNA-binding domain, RBD"/>
    <property type="match status" value="1"/>
</dbReference>
<dbReference type="InterPro" id="IPR034769">
    <property type="entry name" value="CPSF6_RRM"/>
</dbReference>
<feature type="region of interest" description="Disordered" evidence="5">
    <location>
        <begin position="177"/>
        <end position="378"/>
    </location>
</feature>
<dbReference type="InterPro" id="IPR034772">
    <property type="entry name" value="CPSF6/7"/>
</dbReference>
<dbReference type="GO" id="GO:0005634">
    <property type="term" value="C:nucleus"/>
    <property type="evidence" value="ECO:0007669"/>
    <property type="project" value="UniProtKB-SubCell"/>
</dbReference>
<sequence length="396" mass="42094">MADGVDIDLYADDIEQDFAQDEFAGDGVDLYDDVIAAPPSSGGGDDGSQPPHTPGGPPIPNADGHSPNNANPPYHQLGNNIQPNQVGRRHQLYIGNLTWWTTDQDITDAVIGIGVTDFVEVKFFENRANGQSKGFCVITLGSEPSMRMCMERLPKKELHGQCPVVTFPTKQALNQFEAQSKTRPVPPPNPGPRNPHPHPPRMMMGPPQGLRPRLPPPGMPPPGPGPRMPGPPIGHGGPPGHGHPPGPPNQGHPPPGFQHGNWNGPRANGPPRPGPPPPQGPHPQGPQQRPPPGMPFQGPPPGQGPPRGPPPGAMPPDPRGPPPRPDWNRPPGPGMPHHHPGPGFPPHNQPPPMQGPPPGQGPPPRGPPPGQMGDVKSTVLRMKYEWQCTASCMMRN</sequence>
<dbReference type="PROSITE" id="PS50102">
    <property type="entry name" value="RRM"/>
    <property type="match status" value="1"/>
</dbReference>
<dbReference type="PRINTS" id="PR01217">
    <property type="entry name" value="PRICHEXTENSN"/>
</dbReference>
<proteinExistence type="inferred from homology"/>
<evidence type="ECO:0000256" key="5">
    <source>
        <dbReference type="SAM" id="MobiDB-lite"/>
    </source>
</evidence>